<accession>A0A8S5NGF7</accession>
<protein>
    <submittedName>
        <fullName evidence="2">Uncharacterized protein</fullName>
    </submittedName>
</protein>
<evidence type="ECO:0000313" key="2">
    <source>
        <dbReference type="EMBL" id="DAD93753.1"/>
    </source>
</evidence>
<proteinExistence type="predicted"/>
<sequence>MNTATYTERKKFVKYDENHVLLYLNEQPGEVTDQETGKSVPGFSYTGDQPDGGTLIEATGVTDENRRDKFVAGLIGFHYDIDAQIATLANGADTPEHAAELAQFSALRAQCKDEVDELLARTL</sequence>
<reference evidence="2" key="1">
    <citation type="journal article" date="2021" name="Proc. Natl. Acad. Sci. U.S.A.">
        <title>A Catalog of Tens of Thousands of Viruses from Human Metagenomes Reveals Hidden Associations with Chronic Diseases.</title>
        <authorList>
            <person name="Tisza M.J."/>
            <person name="Buck C.B."/>
        </authorList>
    </citation>
    <scope>NUCLEOTIDE SEQUENCE</scope>
    <source>
        <strain evidence="2">CtzRR1</strain>
    </source>
</reference>
<dbReference type="EMBL" id="BK015166">
    <property type="protein sequence ID" value="DAD93753.1"/>
    <property type="molecule type" value="Genomic_DNA"/>
</dbReference>
<feature type="region of interest" description="Disordered" evidence="1">
    <location>
        <begin position="28"/>
        <end position="54"/>
    </location>
</feature>
<organism evidence="2">
    <name type="scientific">Myoviridae sp. ctzRR1</name>
    <dbReference type="NCBI Taxonomy" id="2826720"/>
    <lineage>
        <taxon>Viruses</taxon>
        <taxon>Duplodnaviria</taxon>
        <taxon>Heunggongvirae</taxon>
        <taxon>Uroviricota</taxon>
        <taxon>Caudoviricetes</taxon>
    </lineage>
</organism>
<evidence type="ECO:0000256" key="1">
    <source>
        <dbReference type="SAM" id="MobiDB-lite"/>
    </source>
</evidence>
<name>A0A8S5NGF7_9CAUD</name>